<dbReference type="Gene3D" id="1.10.1410.40">
    <property type="match status" value="1"/>
</dbReference>
<keyword evidence="6" id="KW-0460">Magnesium</keyword>
<organism evidence="9 10">
    <name type="scientific">Pinctada imbricata</name>
    <name type="common">Atlantic pearl-oyster</name>
    <name type="synonym">Pinctada martensii</name>
    <dbReference type="NCBI Taxonomy" id="66713"/>
    <lineage>
        <taxon>Eukaryota</taxon>
        <taxon>Metazoa</taxon>
        <taxon>Spiralia</taxon>
        <taxon>Lophotrochozoa</taxon>
        <taxon>Mollusca</taxon>
        <taxon>Bivalvia</taxon>
        <taxon>Autobranchia</taxon>
        <taxon>Pteriomorphia</taxon>
        <taxon>Pterioida</taxon>
        <taxon>Pterioidea</taxon>
        <taxon>Pteriidae</taxon>
        <taxon>Pinctada</taxon>
    </lineage>
</organism>
<evidence type="ECO:0000256" key="4">
    <source>
        <dbReference type="ARBA" id="ARBA00022695"/>
    </source>
</evidence>
<evidence type="ECO:0000313" key="10">
    <source>
        <dbReference type="Proteomes" id="UP001186944"/>
    </source>
</evidence>
<feature type="domain" description="Mab-21-like HhH/H2TH-like" evidence="8">
    <location>
        <begin position="274"/>
        <end position="340"/>
    </location>
</feature>
<dbReference type="GO" id="GO:0016779">
    <property type="term" value="F:nucleotidyltransferase activity"/>
    <property type="evidence" value="ECO:0007669"/>
    <property type="project" value="UniProtKB-KW"/>
</dbReference>
<dbReference type="EMBL" id="VSWD01000012">
    <property type="protein sequence ID" value="KAK3086839.1"/>
    <property type="molecule type" value="Genomic_DNA"/>
</dbReference>
<dbReference type="AlphaFoldDB" id="A0AA88Y0J9"/>
<name>A0AA88Y0J9_PINIB</name>
<dbReference type="Proteomes" id="UP001186944">
    <property type="component" value="Unassembled WGS sequence"/>
</dbReference>
<dbReference type="GO" id="GO:0046872">
    <property type="term" value="F:metal ion binding"/>
    <property type="evidence" value="ECO:0007669"/>
    <property type="project" value="UniProtKB-KW"/>
</dbReference>
<evidence type="ECO:0000256" key="3">
    <source>
        <dbReference type="ARBA" id="ARBA00022679"/>
    </source>
</evidence>
<dbReference type="InterPro" id="IPR046906">
    <property type="entry name" value="Mab-21_HhH/H2TH-like"/>
</dbReference>
<evidence type="ECO:0000256" key="7">
    <source>
        <dbReference type="SAM" id="Phobius"/>
    </source>
</evidence>
<dbReference type="Pfam" id="PF20266">
    <property type="entry name" value="Mab-21_C"/>
    <property type="match status" value="1"/>
</dbReference>
<evidence type="ECO:0000256" key="5">
    <source>
        <dbReference type="ARBA" id="ARBA00022723"/>
    </source>
</evidence>
<accession>A0AA88Y0J9</accession>
<keyword evidence="4" id="KW-0548">Nucleotidyltransferase</keyword>
<feature type="transmembrane region" description="Helical" evidence="7">
    <location>
        <begin position="584"/>
        <end position="603"/>
    </location>
</feature>
<keyword evidence="7" id="KW-0812">Transmembrane</keyword>
<evidence type="ECO:0000259" key="8">
    <source>
        <dbReference type="Pfam" id="PF20266"/>
    </source>
</evidence>
<comment type="cofactor">
    <cofactor evidence="1">
        <name>Mg(2+)</name>
        <dbReference type="ChEBI" id="CHEBI:18420"/>
    </cofactor>
</comment>
<keyword evidence="7" id="KW-1133">Transmembrane helix</keyword>
<sequence>MASFTEHNELSLISKGLYRIVSEYMGHECIVTQRRQRWDVFDVILNCRSDIKENKVATGSRAEGFELKSSDFDDMFVDRNVVVLDIPIFPNLQNNINKSTILLMETDEVSPGFAVVKCLDVDTNNTTIFSSLVLRGSDLYVNSKQIRETFQSTNASSGHGPCQTDSFFGFDADRTYALKCLDWPKSAVLFVRRSLERGWPLYDDVTDICGNGCFLVPINSKQQRYSDTWDLEWRISFTFAEKKMVYSMNHCQFLCYGLSKLFLNEVLKKTFACEDLLCSYFIKSAVFWEISEDSNNWSYFNFLSKFWNVFRRLINWVSKGYCPNFFIPENNMFYGKIHGEKQRMLLSTMRDLYREGFRCLLRCTSLNETLSKIFTYPAAALICDENERASMSTIERERLKIILTADTLSISSAQEKRKIVESLRNMLTLDTDSAVMTSALSLTVVNTVRTYAEHLFFKHREIHQHRYSNSKRYCDIKSALSLTRKTRTHLHMNNLLYAKLMYMTGNYHRTIDILHYIVHNLRTQPHKYVWTLNRAFITNMLTQEITYSSFVNSHILNCIKIDCLTAIDELKLECVAVHKTCGESVLFIPPLVFLYFLLFLSYIRIGENQRGYAALEDLRTLSEHCDDRIHIPKIMRAVSWEILGICQEQFGYYNEALQSYSQALNDEHNLFQEATLCRILLLESNDHS</sequence>
<dbReference type="PANTHER" id="PTHR10656">
    <property type="entry name" value="CELL FATE DETERMINING PROTEIN MAB21-RELATED"/>
    <property type="match status" value="1"/>
</dbReference>
<reference evidence="9" key="1">
    <citation type="submission" date="2019-08" db="EMBL/GenBank/DDBJ databases">
        <title>The improved chromosome-level genome for the pearl oyster Pinctada fucata martensii using PacBio sequencing and Hi-C.</title>
        <authorList>
            <person name="Zheng Z."/>
        </authorList>
    </citation>
    <scope>NUCLEOTIDE SEQUENCE</scope>
    <source>
        <strain evidence="9">ZZ-2019</strain>
        <tissue evidence="9">Adductor muscle</tissue>
    </source>
</reference>
<evidence type="ECO:0000256" key="1">
    <source>
        <dbReference type="ARBA" id="ARBA00001946"/>
    </source>
</evidence>
<dbReference type="InterPro" id="IPR024810">
    <property type="entry name" value="MAB21L/cGLR"/>
</dbReference>
<evidence type="ECO:0000256" key="6">
    <source>
        <dbReference type="ARBA" id="ARBA00022842"/>
    </source>
</evidence>
<gene>
    <name evidence="9" type="ORF">FSP39_024286</name>
</gene>
<comment type="similarity">
    <text evidence="2">Belongs to the mab-21 family.</text>
</comment>
<keyword evidence="7" id="KW-0472">Membrane</keyword>
<dbReference type="PANTHER" id="PTHR10656:SF42">
    <property type="entry name" value="CYCLIC GMP-AMP SYNTHASE-LIKE PROTEIN-RELATED"/>
    <property type="match status" value="1"/>
</dbReference>
<evidence type="ECO:0000313" key="9">
    <source>
        <dbReference type="EMBL" id="KAK3086839.1"/>
    </source>
</evidence>
<evidence type="ECO:0000256" key="2">
    <source>
        <dbReference type="ARBA" id="ARBA00008307"/>
    </source>
</evidence>
<protein>
    <recommendedName>
        <fullName evidence="8">Mab-21-like HhH/H2TH-like domain-containing protein</fullName>
    </recommendedName>
</protein>
<comment type="caution">
    <text evidence="9">The sequence shown here is derived from an EMBL/GenBank/DDBJ whole genome shotgun (WGS) entry which is preliminary data.</text>
</comment>
<keyword evidence="3" id="KW-0808">Transferase</keyword>
<keyword evidence="5" id="KW-0479">Metal-binding</keyword>
<dbReference type="SMART" id="SM01265">
    <property type="entry name" value="Mab-21"/>
    <property type="match status" value="1"/>
</dbReference>
<keyword evidence="10" id="KW-1185">Reference proteome</keyword>
<proteinExistence type="inferred from homology"/>